<dbReference type="PANTHER" id="PTHR30055">
    <property type="entry name" value="HTH-TYPE TRANSCRIPTIONAL REGULATOR RUTR"/>
    <property type="match status" value="1"/>
</dbReference>
<feature type="domain" description="HTH tetR-type" evidence="5">
    <location>
        <begin position="32"/>
        <end position="92"/>
    </location>
</feature>
<reference evidence="6 7" key="1">
    <citation type="submission" date="2020-03" db="EMBL/GenBank/DDBJ databases">
        <title>Hydrogenophaga sp. nov. isolated from cyanobacterial mat.</title>
        <authorList>
            <person name="Thorat V."/>
            <person name="Kirdat K."/>
            <person name="Tiwarekar B."/>
            <person name="Costa E.D."/>
            <person name="Yadav A."/>
        </authorList>
    </citation>
    <scope>NUCLEOTIDE SEQUENCE [LARGE SCALE GENOMIC DNA]</scope>
    <source>
        <strain evidence="6 7">BA0156</strain>
    </source>
</reference>
<dbReference type="GO" id="GO:0003700">
    <property type="term" value="F:DNA-binding transcription factor activity"/>
    <property type="evidence" value="ECO:0007669"/>
    <property type="project" value="TreeGrafter"/>
</dbReference>
<protein>
    <submittedName>
        <fullName evidence="6">TetR/AcrR family transcriptional regulator</fullName>
    </submittedName>
</protein>
<keyword evidence="1" id="KW-0175">Coiled coil</keyword>
<dbReference type="Gene3D" id="1.10.357.10">
    <property type="entry name" value="Tetracycline Repressor, domain 2"/>
    <property type="match status" value="1"/>
</dbReference>
<dbReference type="SUPFAM" id="SSF46689">
    <property type="entry name" value="Homeodomain-like"/>
    <property type="match status" value="1"/>
</dbReference>
<dbReference type="PRINTS" id="PR00455">
    <property type="entry name" value="HTHTETR"/>
</dbReference>
<dbReference type="GO" id="GO:0000976">
    <property type="term" value="F:transcription cis-regulatory region binding"/>
    <property type="evidence" value="ECO:0007669"/>
    <property type="project" value="TreeGrafter"/>
</dbReference>
<keyword evidence="2 3" id="KW-0238">DNA-binding</keyword>
<evidence type="ECO:0000256" key="1">
    <source>
        <dbReference type="ARBA" id="ARBA00023054"/>
    </source>
</evidence>
<dbReference type="Pfam" id="PF00440">
    <property type="entry name" value="TetR_N"/>
    <property type="match status" value="1"/>
</dbReference>
<gene>
    <name evidence="6" type="ORF">G9Q37_12965</name>
</gene>
<dbReference type="RefSeq" id="WP_166227613.1">
    <property type="nucleotide sequence ID" value="NZ_CP049989.1"/>
</dbReference>
<evidence type="ECO:0000256" key="2">
    <source>
        <dbReference type="ARBA" id="ARBA00023125"/>
    </source>
</evidence>
<evidence type="ECO:0000256" key="4">
    <source>
        <dbReference type="SAM" id="MobiDB-lite"/>
    </source>
</evidence>
<dbReference type="EMBL" id="CP049989">
    <property type="protein sequence ID" value="QIM52987.1"/>
    <property type="molecule type" value="Genomic_DNA"/>
</dbReference>
<dbReference type="KEGG" id="hcz:G9Q37_12965"/>
<organism evidence="6 7">
    <name type="scientific">Hydrogenophaga crocea</name>
    <dbReference type="NCBI Taxonomy" id="2716225"/>
    <lineage>
        <taxon>Bacteria</taxon>
        <taxon>Pseudomonadati</taxon>
        <taxon>Pseudomonadota</taxon>
        <taxon>Betaproteobacteria</taxon>
        <taxon>Burkholderiales</taxon>
        <taxon>Comamonadaceae</taxon>
        <taxon>Hydrogenophaga</taxon>
    </lineage>
</organism>
<proteinExistence type="predicted"/>
<dbReference type="InterPro" id="IPR009057">
    <property type="entry name" value="Homeodomain-like_sf"/>
</dbReference>
<dbReference type="Proteomes" id="UP000503162">
    <property type="component" value="Chromosome"/>
</dbReference>
<evidence type="ECO:0000313" key="6">
    <source>
        <dbReference type="EMBL" id="QIM52987.1"/>
    </source>
</evidence>
<dbReference type="InterPro" id="IPR001647">
    <property type="entry name" value="HTH_TetR"/>
</dbReference>
<dbReference type="AlphaFoldDB" id="A0A6G8IIF0"/>
<accession>A0A6G8IIF0</accession>
<sequence>METAPPATEPDEAPVRRSRGRPRKTANERDDGNRRQALLRAAARLFRQQGFDATSTRDIAAAVGMRSGSPFYHFENKEALLAAVMEEGMQRALDHQRARMDAAVAAAPGPLSARDCLRVLVRSHFDNLLGPESDHIPVMLYEWRVLSDGQKRAVNRLKDDYEAVWVPVLQALQRDGALGGDLRIARLMLFGALNWAAQWYVPDGRASLDDLTETTLQLFLKESRA</sequence>
<feature type="region of interest" description="Disordered" evidence="4">
    <location>
        <begin position="1"/>
        <end position="34"/>
    </location>
</feature>
<evidence type="ECO:0000259" key="5">
    <source>
        <dbReference type="PROSITE" id="PS50977"/>
    </source>
</evidence>
<dbReference type="Pfam" id="PF17932">
    <property type="entry name" value="TetR_C_24"/>
    <property type="match status" value="1"/>
</dbReference>
<evidence type="ECO:0000256" key="3">
    <source>
        <dbReference type="PROSITE-ProRule" id="PRU00335"/>
    </source>
</evidence>
<dbReference type="InterPro" id="IPR050109">
    <property type="entry name" value="HTH-type_TetR-like_transc_reg"/>
</dbReference>
<dbReference type="PROSITE" id="PS50977">
    <property type="entry name" value="HTH_TETR_2"/>
    <property type="match status" value="1"/>
</dbReference>
<feature type="compositionally biased region" description="Basic and acidic residues" evidence="4">
    <location>
        <begin position="25"/>
        <end position="34"/>
    </location>
</feature>
<evidence type="ECO:0000313" key="7">
    <source>
        <dbReference type="Proteomes" id="UP000503162"/>
    </source>
</evidence>
<feature type="DNA-binding region" description="H-T-H motif" evidence="3">
    <location>
        <begin position="55"/>
        <end position="74"/>
    </location>
</feature>
<keyword evidence="7" id="KW-1185">Reference proteome</keyword>
<dbReference type="PANTHER" id="PTHR30055:SF183">
    <property type="entry name" value="NUCLEOID OCCLUSION FACTOR SLMA"/>
    <property type="match status" value="1"/>
</dbReference>
<dbReference type="InterPro" id="IPR036271">
    <property type="entry name" value="Tet_transcr_reg_TetR-rel_C_sf"/>
</dbReference>
<name>A0A6G8IIF0_9BURK</name>
<dbReference type="InterPro" id="IPR041490">
    <property type="entry name" value="KstR2_TetR_C"/>
</dbReference>
<dbReference type="SUPFAM" id="SSF48498">
    <property type="entry name" value="Tetracyclin repressor-like, C-terminal domain"/>
    <property type="match status" value="1"/>
</dbReference>